<accession>A0A512NF17</accession>
<comment type="function">
    <text evidence="2 10">Catalyzes the isomerization between 2-isopropylmalate and 3-isopropylmalate, via the formation of 2-isopropylmaleate.</text>
</comment>
<dbReference type="SUPFAM" id="SSF52016">
    <property type="entry name" value="LeuD/IlvD-like"/>
    <property type="match status" value="1"/>
</dbReference>
<dbReference type="EC" id="4.2.1.33" evidence="10"/>
<keyword evidence="6 10" id="KW-0432">Leucine biosynthesis</keyword>
<dbReference type="InterPro" id="IPR015928">
    <property type="entry name" value="Aconitase/3IPM_dehydase_swvl"/>
</dbReference>
<sequence length="205" mass="22749">MEKFTKVTGVAAPLMRQNVDTDLVIRIERLVNNTGRQGLGPYCFEQIRFKPDGSENPDCVFNQEPYRGAPIILSKENFGCGSSREGAVWALAGMGVKVVIAPSYGDIFYSNCFQNGLLPVALPIEEVEQLADEMRASPGNARVTVDLENCQVVSPTGRVIPFKIDARRQHALLNGLDDIAQTMTHKDKVEAWQATDKNARPWVWL</sequence>
<evidence type="ECO:0000256" key="2">
    <source>
        <dbReference type="ARBA" id="ARBA00002695"/>
    </source>
</evidence>
<evidence type="ECO:0000259" key="11">
    <source>
        <dbReference type="Pfam" id="PF00694"/>
    </source>
</evidence>
<evidence type="ECO:0000256" key="6">
    <source>
        <dbReference type="ARBA" id="ARBA00022430"/>
    </source>
</evidence>
<dbReference type="EMBL" id="BKAJ01000082">
    <property type="protein sequence ID" value="GEP57534.1"/>
    <property type="molecule type" value="Genomic_DNA"/>
</dbReference>
<dbReference type="CDD" id="cd01577">
    <property type="entry name" value="IPMI_Swivel"/>
    <property type="match status" value="1"/>
</dbReference>
<dbReference type="Proteomes" id="UP000321058">
    <property type="component" value="Unassembled WGS sequence"/>
</dbReference>
<dbReference type="FunFam" id="3.20.19.10:FF:000003">
    <property type="entry name" value="3-isopropylmalate dehydratase small subunit"/>
    <property type="match status" value="1"/>
</dbReference>
<comment type="similarity">
    <text evidence="4 10">Belongs to the LeuD family. LeuD type 1 subfamily.</text>
</comment>
<dbReference type="HAMAP" id="MF_01031">
    <property type="entry name" value="LeuD_type1"/>
    <property type="match status" value="1"/>
</dbReference>
<dbReference type="PANTHER" id="PTHR43345">
    <property type="entry name" value="3-ISOPROPYLMALATE DEHYDRATASE SMALL SUBUNIT 2-RELATED-RELATED"/>
    <property type="match status" value="1"/>
</dbReference>
<evidence type="ECO:0000256" key="9">
    <source>
        <dbReference type="ARBA" id="ARBA00023304"/>
    </source>
</evidence>
<protein>
    <recommendedName>
        <fullName evidence="10">3-isopropylmalate dehydratase small subunit</fullName>
        <ecNumber evidence="10">4.2.1.33</ecNumber>
    </recommendedName>
    <alternativeName>
        <fullName evidence="10">Alpha-IPM isomerase</fullName>
        <shortName evidence="10">IPMI</shortName>
    </alternativeName>
    <alternativeName>
        <fullName evidence="10">Isopropylmalate isomerase</fullName>
    </alternativeName>
</protein>
<comment type="subunit">
    <text evidence="5 10">Heterodimer of LeuC and LeuD.</text>
</comment>
<evidence type="ECO:0000313" key="13">
    <source>
        <dbReference type="Proteomes" id="UP000321058"/>
    </source>
</evidence>
<comment type="catalytic activity">
    <reaction evidence="1 10">
        <text>(2R,3S)-3-isopropylmalate = (2S)-2-isopropylmalate</text>
        <dbReference type="Rhea" id="RHEA:32287"/>
        <dbReference type="ChEBI" id="CHEBI:1178"/>
        <dbReference type="ChEBI" id="CHEBI:35121"/>
        <dbReference type="EC" id="4.2.1.33"/>
    </reaction>
</comment>
<evidence type="ECO:0000256" key="5">
    <source>
        <dbReference type="ARBA" id="ARBA00011271"/>
    </source>
</evidence>
<dbReference type="GO" id="GO:0009316">
    <property type="term" value="C:3-isopropylmalate dehydratase complex"/>
    <property type="evidence" value="ECO:0007669"/>
    <property type="project" value="InterPro"/>
</dbReference>
<keyword evidence="13" id="KW-1185">Reference proteome</keyword>
<dbReference type="AlphaFoldDB" id="A0A512NF17"/>
<dbReference type="PANTHER" id="PTHR43345:SF5">
    <property type="entry name" value="3-ISOPROPYLMALATE DEHYDRATASE SMALL SUBUNIT"/>
    <property type="match status" value="1"/>
</dbReference>
<comment type="caution">
    <text evidence="12">The sequence shown here is derived from an EMBL/GenBank/DDBJ whole genome shotgun (WGS) entry which is preliminary data.</text>
</comment>
<evidence type="ECO:0000313" key="12">
    <source>
        <dbReference type="EMBL" id="GEP57534.1"/>
    </source>
</evidence>
<name>A0A512NF17_9HYPH</name>
<evidence type="ECO:0000256" key="8">
    <source>
        <dbReference type="ARBA" id="ARBA00023239"/>
    </source>
</evidence>
<organism evidence="12 13">
    <name type="scientific">Reyranella soli</name>
    <dbReference type="NCBI Taxonomy" id="1230389"/>
    <lineage>
        <taxon>Bacteria</taxon>
        <taxon>Pseudomonadati</taxon>
        <taxon>Pseudomonadota</taxon>
        <taxon>Alphaproteobacteria</taxon>
        <taxon>Hyphomicrobiales</taxon>
        <taxon>Reyranellaceae</taxon>
        <taxon>Reyranella</taxon>
    </lineage>
</organism>
<dbReference type="GO" id="GO:0003861">
    <property type="term" value="F:3-isopropylmalate dehydratase activity"/>
    <property type="evidence" value="ECO:0007669"/>
    <property type="project" value="UniProtKB-UniRule"/>
</dbReference>
<proteinExistence type="inferred from homology"/>
<evidence type="ECO:0000256" key="7">
    <source>
        <dbReference type="ARBA" id="ARBA00022605"/>
    </source>
</evidence>
<keyword evidence="7 10" id="KW-0028">Amino-acid biosynthesis</keyword>
<dbReference type="RefSeq" id="WP_147151932.1">
    <property type="nucleotide sequence ID" value="NZ_BKAJ01000082.1"/>
</dbReference>
<evidence type="ECO:0000256" key="3">
    <source>
        <dbReference type="ARBA" id="ARBA00004729"/>
    </source>
</evidence>
<dbReference type="InterPro" id="IPR000573">
    <property type="entry name" value="AconitaseA/IPMdHydase_ssu_swvl"/>
</dbReference>
<evidence type="ECO:0000256" key="10">
    <source>
        <dbReference type="HAMAP-Rule" id="MF_01031"/>
    </source>
</evidence>
<comment type="pathway">
    <text evidence="3 10">Amino-acid biosynthesis; L-leucine biosynthesis; L-leucine from 3-methyl-2-oxobutanoate: step 2/4.</text>
</comment>
<dbReference type="UniPathway" id="UPA00048">
    <property type="reaction ID" value="UER00071"/>
</dbReference>
<gene>
    <name evidence="12" type="primary">leuD_2</name>
    <name evidence="10" type="synonym">leuD</name>
    <name evidence="12" type="ORF">RSO01_47000</name>
</gene>
<keyword evidence="8 10" id="KW-0456">Lyase</keyword>
<evidence type="ECO:0000256" key="4">
    <source>
        <dbReference type="ARBA" id="ARBA00009845"/>
    </source>
</evidence>
<dbReference type="OrthoDB" id="9777465at2"/>
<dbReference type="InterPro" id="IPR033940">
    <property type="entry name" value="IPMI_Swivel"/>
</dbReference>
<keyword evidence="9 10" id="KW-0100">Branched-chain amino acid biosynthesis</keyword>
<evidence type="ECO:0000256" key="1">
    <source>
        <dbReference type="ARBA" id="ARBA00000491"/>
    </source>
</evidence>
<dbReference type="InterPro" id="IPR004431">
    <property type="entry name" value="3-IsopropMal_deHydase_ssu"/>
</dbReference>
<dbReference type="GO" id="GO:0009098">
    <property type="term" value="P:L-leucine biosynthetic process"/>
    <property type="evidence" value="ECO:0007669"/>
    <property type="project" value="UniProtKB-UniRule"/>
</dbReference>
<dbReference type="NCBIfam" id="NF002458">
    <property type="entry name" value="PRK01641.1"/>
    <property type="match status" value="1"/>
</dbReference>
<dbReference type="Pfam" id="PF00694">
    <property type="entry name" value="Aconitase_C"/>
    <property type="match status" value="1"/>
</dbReference>
<dbReference type="InterPro" id="IPR050075">
    <property type="entry name" value="LeuD"/>
</dbReference>
<dbReference type="NCBIfam" id="TIGR00171">
    <property type="entry name" value="leuD"/>
    <property type="match status" value="1"/>
</dbReference>
<dbReference type="Gene3D" id="3.20.19.10">
    <property type="entry name" value="Aconitase, domain 4"/>
    <property type="match status" value="1"/>
</dbReference>
<reference evidence="12 13" key="1">
    <citation type="submission" date="2019-07" db="EMBL/GenBank/DDBJ databases">
        <title>Whole genome shotgun sequence of Reyranella soli NBRC 108950.</title>
        <authorList>
            <person name="Hosoyama A."/>
            <person name="Uohara A."/>
            <person name="Ohji S."/>
            <person name="Ichikawa N."/>
        </authorList>
    </citation>
    <scope>NUCLEOTIDE SEQUENCE [LARGE SCALE GENOMIC DNA]</scope>
    <source>
        <strain evidence="12 13">NBRC 108950</strain>
    </source>
</reference>
<feature type="domain" description="Aconitase A/isopropylmalate dehydratase small subunit swivel" evidence="11">
    <location>
        <begin position="1"/>
        <end position="123"/>
    </location>
</feature>